<evidence type="ECO:0000256" key="6">
    <source>
        <dbReference type="PIRSR" id="PIRSR637944-1"/>
    </source>
</evidence>
<evidence type="ECO:0000313" key="9">
    <source>
        <dbReference type="EMBL" id="KAG7192680.1"/>
    </source>
</evidence>
<evidence type="ECO:0000256" key="7">
    <source>
        <dbReference type="RuleBase" id="RU366011"/>
    </source>
</evidence>
<dbReference type="GO" id="GO:0005739">
    <property type="term" value="C:mitochondrion"/>
    <property type="evidence" value="ECO:0007669"/>
    <property type="project" value="TreeGrafter"/>
</dbReference>
<dbReference type="Proteomes" id="UP000790833">
    <property type="component" value="Unassembled WGS sequence"/>
</dbReference>
<reference evidence="9" key="1">
    <citation type="submission" date="2021-03" db="EMBL/GenBank/DDBJ databases">
        <authorList>
            <person name="Palmer J.M."/>
        </authorList>
    </citation>
    <scope>NUCLEOTIDE SEQUENCE</scope>
    <source>
        <strain evidence="9">ARV_011</strain>
    </source>
</reference>
<dbReference type="GO" id="GO:0008379">
    <property type="term" value="F:thioredoxin peroxidase activity"/>
    <property type="evidence" value="ECO:0007669"/>
    <property type="project" value="InterPro"/>
</dbReference>
<keyword evidence="2 7" id="KW-0575">Peroxidase</keyword>
<dbReference type="SUPFAM" id="SSF52833">
    <property type="entry name" value="Thioredoxin-like"/>
    <property type="match status" value="1"/>
</dbReference>
<name>A0A9P7V799_9ASCO</name>
<dbReference type="GO" id="GO:0034599">
    <property type="term" value="P:cellular response to oxidative stress"/>
    <property type="evidence" value="ECO:0007669"/>
    <property type="project" value="InterPro"/>
</dbReference>
<dbReference type="GO" id="GO:0042744">
    <property type="term" value="P:hydrogen peroxide catabolic process"/>
    <property type="evidence" value="ECO:0007669"/>
    <property type="project" value="TreeGrafter"/>
</dbReference>
<evidence type="ECO:0000256" key="3">
    <source>
        <dbReference type="ARBA" id="ARBA00022862"/>
    </source>
</evidence>
<dbReference type="OrthoDB" id="195498at2759"/>
<evidence type="ECO:0000256" key="2">
    <source>
        <dbReference type="ARBA" id="ARBA00022559"/>
    </source>
</evidence>
<dbReference type="CDD" id="cd03013">
    <property type="entry name" value="PRX5_like"/>
    <property type="match status" value="1"/>
</dbReference>
<dbReference type="InterPro" id="IPR013766">
    <property type="entry name" value="Thioredoxin_domain"/>
</dbReference>
<feature type="active site" description="Cysteine sulfenic acid (-SOH) intermediate" evidence="6">
    <location>
        <position position="66"/>
    </location>
</feature>
<dbReference type="InterPro" id="IPR013740">
    <property type="entry name" value="Redoxin"/>
</dbReference>
<comment type="function">
    <text evidence="7">Thiol-specific peroxidase that catalyzes the reduction of hydrogen peroxide and organic hydroperoxides to water and alcohols, respectively. Plays a role in cell protection against oxidative stress by detoxifying peroxides.</text>
</comment>
<dbReference type="GO" id="GO:0005777">
    <property type="term" value="C:peroxisome"/>
    <property type="evidence" value="ECO:0007669"/>
    <property type="project" value="TreeGrafter"/>
</dbReference>
<dbReference type="GO" id="GO:0045454">
    <property type="term" value="P:cell redox homeostasis"/>
    <property type="evidence" value="ECO:0007669"/>
    <property type="project" value="TreeGrafter"/>
</dbReference>
<evidence type="ECO:0000256" key="4">
    <source>
        <dbReference type="ARBA" id="ARBA00023002"/>
    </source>
</evidence>
<organism evidence="9 10">
    <name type="scientific">Scheffersomyces spartinae</name>
    <dbReference type="NCBI Taxonomy" id="45513"/>
    <lineage>
        <taxon>Eukaryota</taxon>
        <taxon>Fungi</taxon>
        <taxon>Dikarya</taxon>
        <taxon>Ascomycota</taxon>
        <taxon>Saccharomycotina</taxon>
        <taxon>Pichiomycetes</taxon>
        <taxon>Debaryomycetaceae</taxon>
        <taxon>Scheffersomyces</taxon>
    </lineage>
</organism>
<evidence type="ECO:0000256" key="5">
    <source>
        <dbReference type="ARBA" id="ARBA00023284"/>
    </source>
</evidence>
<dbReference type="PANTHER" id="PTHR10430">
    <property type="entry name" value="PEROXIREDOXIN"/>
    <property type="match status" value="1"/>
</dbReference>
<comment type="similarity">
    <text evidence="1 7">Belongs to the peroxiredoxin family. Prx5 subfamily.</text>
</comment>
<dbReference type="AlphaFoldDB" id="A0A9P7V799"/>
<dbReference type="PROSITE" id="PS51352">
    <property type="entry name" value="THIOREDOXIN_2"/>
    <property type="match status" value="1"/>
</dbReference>
<protein>
    <recommendedName>
        <fullName evidence="8">Thioredoxin domain-containing protein</fullName>
    </recommendedName>
</protein>
<keyword evidence="5 7" id="KW-0676">Redox-active center</keyword>
<evidence type="ECO:0000259" key="8">
    <source>
        <dbReference type="PROSITE" id="PS51352"/>
    </source>
</evidence>
<accession>A0A9P7V799</accession>
<dbReference type="InterPro" id="IPR036249">
    <property type="entry name" value="Thioredoxin-like_sf"/>
</dbReference>
<feature type="domain" description="Thioredoxin" evidence="8">
    <location>
        <begin position="3"/>
        <end position="189"/>
    </location>
</feature>
<dbReference type="Pfam" id="PF08534">
    <property type="entry name" value="Redoxin"/>
    <property type="match status" value="1"/>
</dbReference>
<dbReference type="GeneID" id="66114835"/>
<dbReference type="EMBL" id="JAHMUF010000016">
    <property type="protein sequence ID" value="KAG7192680.1"/>
    <property type="molecule type" value="Genomic_DNA"/>
</dbReference>
<dbReference type="InterPro" id="IPR037944">
    <property type="entry name" value="PRX5-like"/>
</dbReference>
<keyword evidence="4 7" id="KW-0560">Oxidoreductase</keyword>
<evidence type="ECO:0000313" key="10">
    <source>
        <dbReference type="Proteomes" id="UP000790833"/>
    </source>
</evidence>
<keyword evidence="3 7" id="KW-0049">Antioxidant</keyword>
<sequence length="189" mass="20258">MTLSIGQPFPKDVTLAYIPIDISQPVADDVLVCERPIPLSLDTLFAKYPDGNKAIVSVPGAFTPTCTENHIPPILQHLADLKKEKNIDVVIILSANDPFVINAWGKLLVKANVTPGNADYPKLIFASDPNAKFSQDLELEFDGTAIGFGMRSARYAIIVGADNVVKYVAKESGSGVEVSGYEALSAAKL</sequence>
<dbReference type="Gene3D" id="3.40.30.10">
    <property type="entry name" value="Glutaredoxin"/>
    <property type="match status" value="1"/>
</dbReference>
<proteinExistence type="inferred from homology"/>
<dbReference type="PANTHER" id="PTHR10430:SF16">
    <property type="entry name" value="PEROXIREDOXIN-5, MITOCHONDRIAL"/>
    <property type="match status" value="1"/>
</dbReference>
<evidence type="ECO:0000256" key="1">
    <source>
        <dbReference type="ARBA" id="ARBA00010505"/>
    </source>
</evidence>
<gene>
    <name evidence="9" type="ORF">KQ657_001461</name>
</gene>
<keyword evidence="10" id="KW-1185">Reference proteome</keyword>
<dbReference type="RefSeq" id="XP_043048230.1">
    <property type="nucleotide sequence ID" value="XM_043192258.1"/>
</dbReference>
<comment type="caution">
    <text evidence="9">The sequence shown here is derived from an EMBL/GenBank/DDBJ whole genome shotgun (WGS) entry which is preliminary data.</text>
</comment>